<accession>A0ACD1H493</accession>
<keyword evidence="2" id="KW-1185">Reference proteome</keyword>
<sequence>MDDDNGNDVWDLSIVLFRSMPEDKLSVVMDWKNTLQSVYWQHWSCHDLYIAILQLSRMRAGNHVFEQFNLASLSIPREMYAIKGTVPCMNPCAQHRERPHPENHRRTIGSPSVPKRWQSQEKLVQCAACTNPDHQGHTHTADMTSGPPVEEISDRSTARGDAELSRSLAELDVQCIVVWCPDGANHEFSVGWLRDRQQLIIP</sequence>
<protein>
    <submittedName>
        <fullName evidence="1">Uncharacterized protein</fullName>
    </submittedName>
</protein>
<reference evidence="1" key="1">
    <citation type="submission" date="2018-02" db="EMBL/GenBank/DDBJ databases">
        <title>The genomes of Aspergillus section Nigri reveals drivers in fungal speciation.</title>
        <authorList>
            <consortium name="DOE Joint Genome Institute"/>
            <person name="Vesth T.C."/>
            <person name="Nybo J."/>
            <person name="Theobald S."/>
            <person name="Brandl J."/>
            <person name="Frisvad J.C."/>
            <person name="Nielsen K.F."/>
            <person name="Lyhne E.K."/>
            <person name="Kogle M.E."/>
            <person name="Kuo A."/>
            <person name="Riley R."/>
            <person name="Clum A."/>
            <person name="Nolan M."/>
            <person name="Lipzen A."/>
            <person name="Salamov A."/>
            <person name="Henrissat B."/>
            <person name="Wiebenga A."/>
            <person name="De vries R.P."/>
            <person name="Grigoriev I.V."/>
            <person name="Mortensen U.H."/>
            <person name="Andersen M.R."/>
            <person name="Baker S.E."/>
        </authorList>
    </citation>
    <scope>NUCLEOTIDE SEQUENCE</scope>
    <source>
        <strain evidence="1">CBS 121060</strain>
    </source>
</reference>
<dbReference type="Proteomes" id="UP000249661">
    <property type="component" value="Unassembled WGS sequence"/>
</dbReference>
<evidence type="ECO:0000313" key="1">
    <source>
        <dbReference type="EMBL" id="RAH68393.1"/>
    </source>
</evidence>
<gene>
    <name evidence="1" type="ORF">BO66DRAFT_128655</name>
</gene>
<organism evidence="1 2">
    <name type="scientific">Aspergillus aculeatinus CBS 121060</name>
    <dbReference type="NCBI Taxonomy" id="1448322"/>
    <lineage>
        <taxon>Eukaryota</taxon>
        <taxon>Fungi</taxon>
        <taxon>Dikarya</taxon>
        <taxon>Ascomycota</taxon>
        <taxon>Pezizomycotina</taxon>
        <taxon>Eurotiomycetes</taxon>
        <taxon>Eurotiomycetidae</taxon>
        <taxon>Eurotiales</taxon>
        <taxon>Aspergillaceae</taxon>
        <taxon>Aspergillus</taxon>
        <taxon>Aspergillus subgen. Circumdati</taxon>
    </lineage>
</organism>
<name>A0ACD1H493_9EURO</name>
<proteinExistence type="predicted"/>
<evidence type="ECO:0000313" key="2">
    <source>
        <dbReference type="Proteomes" id="UP000249661"/>
    </source>
</evidence>
<dbReference type="EMBL" id="KZ824967">
    <property type="protein sequence ID" value="RAH68393.1"/>
    <property type="molecule type" value="Genomic_DNA"/>
</dbReference>